<dbReference type="AlphaFoldDB" id="E3M6R0"/>
<reference evidence="1" key="1">
    <citation type="submission" date="2007-07" db="EMBL/GenBank/DDBJ databases">
        <title>PCAP assembly of the Caenorhabditis remanei genome.</title>
        <authorList>
            <consortium name="The Caenorhabditis remanei Sequencing Consortium"/>
            <person name="Wilson R.K."/>
        </authorList>
    </citation>
    <scope>NUCLEOTIDE SEQUENCE [LARGE SCALE GENOMIC DNA]</scope>
    <source>
        <strain evidence="1">PB4641</strain>
    </source>
</reference>
<dbReference type="InParanoid" id="E3M6R0"/>
<keyword evidence="2" id="KW-1185">Reference proteome</keyword>
<organism evidence="2">
    <name type="scientific">Caenorhabditis remanei</name>
    <name type="common">Caenorhabditis vulgaris</name>
    <dbReference type="NCBI Taxonomy" id="31234"/>
    <lineage>
        <taxon>Eukaryota</taxon>
        <taxon>Metazoa</taxon>
        <taxon>Ecdysozoa</taxon>
        <taxon>Nematoda</taxon>
        <taxon>Chromadorea</taxon>
        <taxon>Rhabditida</taxon>
        <taxon>Rhabditina</taxon>
        <taxon>Rhabditomorpha</taxon>
        <taxon>Rhabditoidea</taxon>
        <taxon>Rhabditidae</taxon>
        <taxon>Peloderinae</taxon>
        <taxon>Caenorhabditis</taxon>
    </lineage>
</organism>
<dbReference type="EMBL" id="DS268426">
    <property type="protein sequence ID" value="EFO93227.1"/>
    <property type="molecule type" value="Genomic_DNA"/>
</dbReference>
<evidence type="ECO:0000313" key="1">
    <source>
        <dbReference type="EMBL" id="EFO93227.1"/>
    </source>
</evidence>
<dbReference type="Proteomes" id="UP000008281">
    <property type="component" value="Unassembled WGS sequence"/>
</dbReference>
<name>E3M6R0_CAERE</name>
<dbReference type="OMA" id="LASCAIH"/>
<dbReference type="HOGENOM" id="CLU_1429240_0_0_1"/>
<evidence type="ECO:0000313" key="2">
    <source>
        <dbReference type="Proteomes" id="UP000008281"/>
    </source>
</evidence>
<proteinExistence type="predicted"/>
<accession>E3M6R0</accession>
<gene>
    <name evidence="1" type="ORF">CRE_10001</name>
</gene>
<protein>
    <submittedName>
        <fullName evidence="1">Uncharacterized protein</fullName>
    </submittedName>
</protein>
<sequence>MHSQPSGSRPNHRHPRAYRWPLAPMIQINATVCVLNGAYTARVIVDSTPYEFDDPALAPLLHFTVLDGHLRPSGAEPRASDFGPNAHIPGTLRIFSASTHAWTRRHAPLPNLRCGCNPHYNNASWSHTISRQRLTDPSTLSLSAHTVKDLASCAIHITFWNRLQSPTLSHPAAHTIQPVASCPINVTLHN</sequence>